<comment type="caution">
    <text evidence="1">The sequence shown here is derived from an EMBL/GenBank/DDBJ whole genome shotgun (WGS) entry which is preliminary data.</text>
</comment>
<sequence length="37" mass="4141">MTNREMPTILTVTIGEGARLTGMSQTRIHGLIEENRI</sequence>
<evidence type="ECO:0000313" key="1">
    <source>
        <dbReference type="EMBL" id="MBB5372147.1"/>
    </source>
</evidence>
<proteinExistence type="predicted"/>
<dbReference type="EMBL" id="JACHFJ010000001">
    <property type="protein sequence ID" value="MBB5372147.1"/>
    <property type="molecule type" value="Genomic_DNA"/>
</dbReference>
<protein>
    <submittedName>
        <fullName evidence="1">Uncharacterized protein</fullName>
    </submittedName>
</protein>
<keyword evidence="2" id="KW-1185">Reference proteome</keyword>
<gene>
    <name evidence="1" type="ORF">HNP71_000371</name>
</gene>
<reference evidence="1 2" key="1">
    <citation type="submission" date="2020-08" db="EMBL/GenBank/DDBJ databases">
        <title>Genomic Encyclopedia of Type Strains, Phase IV (KMG-IV): sequencing the most valuable type-strain genomes for metagenomic binning, comparative biology and taxonomic classification.</title>
        <authorList>
            <person name="Goeker M."/>
        </authorList>
    </citation>
    <scope>NUCLEOTIDE SEQUENCE [LARGE SCALE GENOMIC DNA]</scope>
    <source>
        <strain evidence="1 2">DSM 27026</strain>
    </source>
</reference>
<dbReference type="Proteomes" id="UP000553706">
    <property type="component" value="Unassembled WGS sequence"/>
</dbReference>
<evidence type="ECO:0000313" key="2">
    <source>
        <dbReference type="Proteomes" id="UP000553706"/>
    </source>
</evidence>
<dbReference type="AlphaFoldDB" id="A0A840VBC9"/>
<name>A0A840VBC9_9PROT</name>
<accession>A0A840VBC9</accession>
<organism evidence="1 2">
    <name type="scientific">Acidocella aromatica</name>
    <dbReference type="NCBI Taxonomy" id="1303579"/>
    <lineage>
        <taxon>Bacteria</taxon>
        <taxon>Pseudomonadati</taxon>
        <taxon>Pseudomonadota</taxon>
        <taxon>Alphaproteobacteria</taxon>
        <taxon>Acetobacterales</taxon>
        <taxon>Acidocellaceae</taxon>
        <taxon>Acidocella</taxon>
    </lineage>
</organism>